<gene>
    <name evidence="2" type="ORF">LK996_07330</name>
</gene>
<comment type="caution">
    <text evidence="2">The sequence shown here is derived from an EMBL/GenBank/DDBJ whole genome shotgun (WGS) entry which is preliminary data.</text>
</comment>
<dbReference type="RefSeq" id="WP_230526459.1">
    <property type="nucleotide sequence ID" value="NZ_JAJGAK010000001.1"/>
</dbReference>
<feature type="chain" id="PRO_5046938480" description="Lipoprotein" evidence="1">
    <location>
        <begin position="21"/>
        <end position="246"/>
    </location>
</feature>
<dbReference type="EMBL" id="JAJGAK010000001">
    <property type="protein sequence ID" value="MCC8362886.1"/>
    <property type="molecule type" value="Genomic_DNA"/>
</dbReference>
<proteinExistence type="predicted"/>
<evidence type="ECO:0000313" key="2">
    <source>
        <dbReference type="EMBL" id="MCC8362886.1"/>
    </source>
</evidence>
<evidence type="ECO:0000313" key="3">
    <source>
        <dbReference type="Proteomes" id="UP001165293"/>
    </source>
</evidence>
<keyword evidence="1" id="KW-0732">Signal</keyword>
<sequence>MKLDLGTAGTLAVALTLALAACGPKEDPQAAAQAAAQVAAEKETIAEAKAKEFDDAFARKDWKLARGYGDSLQMDYPQSAAAKRIQPQLDEARAHIRGEEDARRMAALWAYQVQPMTGGAQVSAAIYSKDEVETDGGAKHPVRLIFRDHPEWGKSAYLVLEAGDFNCYAGCKVQVKSDDGAAKAMDASRPKTDEAIAMFIEDERALWRRAKGAKSLEITFPVKAGGTRTAVFETGGVDAGKLPKWN</sequence>
<name>A0ABS8JH05_9GAMM</name>
<evidence type="ECO:0000256" key="1">
    <source>
        <dbReference type="SAM" id="SignalP"/>
    </source>
</evidence>
<dbReference type="Proteomes" id="UP001165293">
    <property type="component" value="Unassembled WGS sequence"/>
</dbReference>
<evidence type="ECO:0008006" key="4">
    <source>
        <dbReference type="Google" id="ProtNLM"/>
    </source>
</evidence>
<accession>A0ABS8JH05</accession>
<reference evidence="2" key="1">
    <citation type="submission" date="2021-10" db="EMBL/GenBank/DDBJ databases">
        <authorList>
            <person name="Lyu M."/>
            <person name="Wang X."/>
            <person name="Meng X."/>
            <person name="Xu K."/>
        </authorList>
    </citation>
    <scope>NUCLEOTIDE SEQUENCE</scope>
    <source>
        <strain evidence="2">A6</strain>
    </source>
</reference>
<protein>
    <recommendedName>
        <fullName evidence="4">Lipoprotein</fullName>
    </recommendedName>
</protein>
<dbReference type="PROSITE" id="PS51257">
    <property type="entry name" value="PROKAR_LIPOPROTEIN"/>
    <property type="match status" value="1"/>
</dbReference>
<feature type="signal peptide" evidence="1">
    <location>
        <begin position="1"/>
        <end position="20"/>
    </location>
</feature>
<organism evidence="2 3">
    <name type="scientific">Noviluteimonas lactosilytica</name>
    <dbReference type="NCBI Taxonomy" id="2888523"/>
    <lineage>
        <taxon>Bacteria</taxon>
        <taxon>Pseudomonadati</taxon>
        <taxon>Pseudomonadota</taxon>
        <taxon>Gammaproteobacteria</taxon>
        <taxon>Lysobacterales</taxon>
        <taxon>Lysobacteraceae</taxon>
        <taxon>Noviluteimonas</taxon>
    </lineage>
</organism>
<keyword evidence="3" id="KW-1185">Reference proteome</keyword>